<sequence length="342" mass="37194">MPANRMLQFKTGGWVILLAVLVSAALGARILIPALRSDRGPLVGDKKNIETYGFDLSNLEVDRSRLVTGNMVKDAIRPLTDPPTLTPEGVLQRNEAQRGKYLVPTDWVLGLTLNGESRAYPLRVLNWHEIVNDTLGGVPLAVTFNPLSFTAAAFLRPDGEGSFGISGLLYNSTLVMYDRREGGEDESLWLPLTGRAVAGPAAGTVLESLPCSLVTWSNWVARHPETTVIDGLLDFRKHYGMEPYASYYQRGMLRFPASPPVPENGPAAMTRTLAYRTAEGLLCIPMKAGTEPGLPGELAGVELNPVADGMEVWVPEGDAVAGDLFYTFWFACHAEHQGLSAR</sequence>
<organism evidence="1 2">
    <name type="scientific">Candidatus Polarisedimenticola svalbardensis</name>
    <dbReference type="NCBI Taxonomy" id="2886004"/>
    <lineage>
        <taxon>Bacteria</taxon>
        <taxon>Pseudomonadati</taxon>
        <taxon>Acidobacteriota</taxon>
        <taxon>Candidatus Polarisedimenticolia</taxon>
        <taxon>Candidatus Polarisedimenticolales</taxon>
        <taxon>Candidatus Polarisedimenticolaceae</taxon>
        <taxon>Candidatus Polarisedimenticola</taxon>
    </lineage>
</organism>
<dbReference type="EMBL" id="JACXWD010000019">
    <property type="protein sequence ID" value="MBD3867961.1"/>
    <property type="molecule type" value="Genomic_DNA"/>
</dbReference>
<protein>
    <submittedName>
        <fullName evidence="1">DUF3179 domain-containing protein</fullName>
    </submittedName>
</protein>
<accession>A0A8J6Y868</accession>
<dbReference type="Proteomes" id="UP000648239">
    <property type="component" value="Unassembled WGS sequence"/>
</dbReference>
<proteinExistence type="predicted"/>
<comment type="caution">
    <text evidence="1">The sequence shown here is derived from an EMBL/GenBank/DDBJ whole genome shotgun (WGS) entry which is preliminary data.</text>
</comment>
<dbReference type="AlphaFoldDB" id="A0A8J6Y868"/>
<gene>
    <name evidence="1" type="ORF">IFK94_07545</name>
</gene>
<evidence type="ECO:0000313" key="2">
    <source>
        <dbReference type="Proteomes" id="UP000648239"/>
    </source>
</evidence>
<name>A0A8J6Y868_9BACT</name>
<dbReference type="InterPro" id="IPR021516">
    <property type="entry name" value="DUF3179"/>
</dbReference>
<evidence type="ECO:0000313" key="1">
    <source>
        <dbReference type="EMBL" id="MBD3867961.1"/>
    </source>
</evidence>
<dbReference type="Pfam" id="PF11376">
    <property type="entry name" value="DUF3179"/>
    <property type="match status" value="1"/>
</dbReference>
<reference evidence="1 2" key="1">
    <citation type="submission" date="2020-08" db="EMBL/GenBank/DDBJ databases">
        <title>Acidobacteriota in marine sediments use diverse sulfur dissimilation pathways.</title>
        <authorList>
            <person name="Wasmund K."/>
        </authorList>
    </citation>
    <scope>NUCLEOTIDE SEQUENCE [LARGE SCALE GENOMIC DNA]</scope>
    <source>
        <strain evidence="1">MAG AM4</strain>
    </source>
</reference>